<dbReference type="InterPro" id="IPR006665">
    <property type="entry name" value="OmpA-like"/>
</dbReference>
<reference evidence="3 4" key="1">
    <citation type="journal article" date="2020" name="Microbes Environ.">
        <title>Synthetic bacterial community of duckweed: a simple and stable system to study plant-microbe interactions.</title>
        <authorList>
            <person name="Ishizawa H."/>
            <person name="Tada M."/>
            <person name="Kuroda M."/>
            <person name="Inoue D."/>
            <person name="Futamata H."/>
            <person name="Ike M."/>
        </authorList>
    </citation>
    <scope>NUCLEOTIDE SEQUENCE [LARGE SCALE GENOMIC DNA]</scope>
    <source>
        <strain evidence="3 4">DW100</strain>
    </source>
</reference>
<evidence type="ECO:0000313" key="3">
    <source>
        <dbReference type="EMBL" id="BEV04702.1"/>
    </source>
</evidence>
<proteinExistence type="predicted"/>
<name>A0ABN7CHV1_9FLAO</name>
<sequence>MSVSGRAENRRTEIIIMPKLDEFMKLMDIAPKK</sequence>
<feature type="domain" description="OmpA-like" evidence="2">
    <location>
        <begin position="1"/>
        <end position="20"/>
    </location>
</feature>
<dbReference type="EMBL" id="AP029022">
    <property type="protein sequence ID" value="BEV04702.1"/>
    <property type="molecule type" value="Genomic_DNA"/>
</dbReference>
<evidence type="ECO:0000256" key="1">
    <source>
        <dbReference type="PROSITE-ProRule" id="PRU00473"/>
    </source>
</evidence>
<dbReference type="Proteomes" id="UP001380186">
    <property type="component" value="Chromosome"/>
</dbReference>
<protein>
    <recommendedName>
        <fullName evidence="2">OmpA-like domain-containing protein</fullName>
    </recommendedName>
</protein>
<keyword evidence="1" id="KW-0472">Membrane</keyword>
<dbReference type="PROSITE" id="PS51123">
    <property type="entry name" value="OMPA_2"/>
    <property type="match status" value="1"/>
</dbReference>
<keyword evidence="4" id="KW-1185">Reference proteome</keyword>
<evidence type="ECO:0000259" key="2">
    <source>
        <dbReference type="PROSITE" id="PS51123"/>
    </source>
</evidence>
<evidence type="ECO:0000313" key="4">
    <source>
        <dbReference type="Proteomes" id="UP001380186"/>
    </source>
</evidence>
<accession>A0ABN7CHV1</accession>
<organism evidence="3 4">
    <name type="scientific">Chryseobacterium gambrini</name>
    <dbReference type="NCBI Taxonomy" id="373672"/>
    <lineage>
        <taxon>Bacteria</taxon>
        <taxon>Pseudomonadati</taxon>
        <taxon>Bacteroidota</taxon>
        <taxon>Flavobacteriia</taxon>
        <taxon>Flavobacteriales</taxon>
        <taxon>Weeksellaceae</taxon>
        <taxon>Chryseobacterium group</taxon>
        <taxon>Chryseobacterium</taxon>
    </lineage>
</organism>
<gene>
    <name evidence="3" type="ORF">CRDW_20760</name>
</gene>